<dbReference type="Proteomes" id="UP000186221">
    <property type="component" value="Unassembled WGS sequence"/>
</dbReference>
<dbReference type="InterPro" id="IPR020784">
    <property type="entry name" value="Ribosomal_uL11_N"/>
</dbReference>
<evidence type="ECO:0000256" key="7">
    <source>
        <dbReference type="ARBA" id="ARBA00062905"/>
    </source>
</evidence>
<dbReference type="GO" id="GO:0003735">
    <property type="term" value="F:structural constituent of ribosome"/>
    <property type="evidence" value="ECO:0007669"/>
    <property type="project" value="InterPro"/>
</dbReference>
<dbReference type="OrthoDB" id="9802408at2"/>
<sequence length="150" mass="15936">MAKKVIGQLKLQIKAGAANPSPPVGPALGQRGINIMEFCKAFNARTQEMEQGSPVPCVITYYADKSFTFETKTSPASYMLKKAAGLKPVGKRNRPKGSEKPGRETVGTVTAAQVREIAQAKMKDLNANDIDGAMKIILGSAKSIGLDVKG</sequence>
<accession>A0A1N7PVV3</accession>
<evidence type="ECO:0000256" key="6">
    <source>
        <dbReference type="ARBA" id="ARBA00023274"/>
    </source>
</evidence>
<evidence type="ECO:0000256" key="5">
    <source>
        <dbReference type="ARBA" id="ARBA00022980"/>
    </source>
</evidence>
<keyword evidence="2 8" id="KW-0488">Methylation</keyword>
<keyword evidence="3 8" id="KW-0699">rRNA-binding</keyword>
<dbReference type="PANTHER" id="PTHR11661:SF1">
    <property type="entry name" value="LARGE RIBOSOMAL SUBUNIT PROTEIN UL11M"/>
    <property type="match status" value="1"/>
</dbReference>
<comment type="PTM">
    <text evidence="8 10">One or more lysine residues are methylated.</text>
</comment>
<keyword evidence="4 8" id="KW-0694">RNA-binding</keyword>
<evidence type="ECO:0000259" key="12">
    <source>
        <dbReference type="Pfam" id="PF00298"/>
    </source>
</evidence>
<evidence type="ECO:0000256" key="11">
    <source>
        <dbReference type="SAM" id="MobiDB-lite"/>
    </source>
</evidence>
<comment type="subunit">
    <text evidence="8">Part of the ribosomal stalk of the 50S ribosomal subunit. Interacts with L10 and the large rRNA to form the base of the stalk. L10 forms an elongated spine to which L12 dimers bind in a sequential fashion forming a multimeric L10(L12)X complex.</text>
</comment>
<dbReference type="EMBL" id="FTOG01000011">
    <property type="protein sequence ID" value="SIT14728.1"/>
    <property type="molecule type" value="Genomic_DNA"/>
</dbReference>
<dbReference type="GO" id="GO:0006412">
    <property type="term" value="P:translation"/>
    <property type="evidence" value="ECO:0007669"/>
    <property type="project" value="UniProtKB-UniRule"/>
</dbReference>
<comment type="function">
    <text evidence="8 10">Forms part of the ribosomal stalk which helps the ribosome interact with GTP-bound translation factors.</text>
</comment>
<evidence type="ECO:0000256" key="2">
    <source>
        <dbReference type="ARBA" id="ARBA00022481"/>
    </source>
</evidence>
<evidence type="ECO:0000313" key="15">
    <source>
        <dbReference type="Proteomes" id="UP000186221"/>
    </source>
</evidence>
<dbReference type="InterPro" id="IPR000911">
    <property type="entry name" value="Ribosomal_uL11"/>
</dbReference>
<dbReference type="Gene3D" id="1.10.10.250">
    <property type="entry name" value="Ribosomal protein L11, C-terminal domain"/>
    <property type="match status" value="1"/>
</dbReference>
<dbReference type="SUPFAM" id="SSF54747">
    <property type="entry name" value="Ribosomal L11/L12e N-terminal domain"/>
    <property type="match status" value="1"/>
</dbReference>
<reference evidence="15" key="1">
    <citation type="submission" date="2017-01" db="EMBL/GenBank/DDBJ databases">
        <authorList>
            <person name="Varghese N."/>
            <person name="Submissions S."/>
        </authorList>
    </citation>
    <scope>NUCLEOTIDE SEQUENCE [LARGE SCALE GENOMIC DNA]</scope>
    <source>
        <strain evidence="15">DSM 19945</strain>
    </source>
</reference>
<evidence type="ECO:0000259" key="13">
    <source>
        <dbReference type="Pfam" id="PF03946"/>
    </source>
</evidence>
<evidence type="ECO:0000256" key="9">
    <source>
        <dbReference type="RuleBase" id="RU003978"/>
    </source>
</evidence>
<dbReference type="InterPro" id="IPR020785">
    <property type="entry name" value="Ribosomal_uL11_CS"/>
</dbReference>
<dbReference type="STRING" id="453582.SAMN05421580_111112"/>
<evidence type="ECO:0000256" key="4">
    <source>
        <dbReference type="ARBA" id="ARBA00022884"/>
    </source>
</evidence>
<dbReference type="SMART" id="SM00649">
    <property type="entry name" value="RL11"/>
    <property type="match status" value="1"/>
</dbReference>
<name>A0A1N7PVV3_9RHOB</name>
<comment type="subunit">
    <text evidence="7">Part of the ribosomal stalk of the 50S ribosomal subunit. Interacts with L10 and the large rRNA to form the base of the stalk. L10 forms an elongated spine to which 2 L12 dimers bind in a sequential fashion forming a pentameric L10(L12)2(L12)2 complex.</text>
</comment>
<feature type="region of interest" description="Disordered" evidence="11">
    <location>
        <begin position="87"/>
        <end position="107"/>
    </location>
</feature>
<dbReference type="InterPro" id="IPR020783">
    <property type="entry name" value="Ribosomal_uL11_C"/>
</dbReference>
<dbReference type="FunFam" id="1.10.10.250:FF:000001">
    <property type="entry name" value="50S ribosomal protein L11"/>
    <property type="match status" value="1"/>
</dbReference>
<dbReference type="Pfam" id="PF03946">
    <property type="entry name" value="Ribosomal_L11_N"/>
    <property type="match status" value="1"/>
</dbReference>
<evidence type="ECO:0000256" key="1">
    <source>
        <dbReference type="ARBA" id="ARBA00010537"/>
    </source>
</evidence>
<dbReference type="FunFam" id="3.30.1550.10:FF:000001">
    <property type="entry name" value="50S ribosomal protein L11"/>
    <property type="match status" value="1"/>
</dbReference>
<dbReference type="GO" id="GO:0070180">
    <property type="term" value="F:large ribosomal subunit rRNA binding"/>
    <property type="evidence" value="ECO:0007669"/>
    <property type="project" value="UniProtKB-UniRule"/>
</dbReference>
<dbReference type="InterPro" id="IPR036769">
    <property type="entry name" value="Ribosomal_uL11_C_sf"/>
</dbReference>
<gene>
    <name evidence="8" type="primary">rplK</name>
    <name evidence="14" type="ORF">SAMN05421580_111112</name>
</gene>
<protein>
    <recommendedName>
        <fullName evidence="8">Large ribosomal subunit protein uL11</fullName>
    </recommendedName>
</protein>
<dbReference type="GO" id="GO:0022625">
    <property type="term" value="C:cytosolic large ribosomal subunit"/>
    <property type="evidence" value="ECO:0007669"/>
    <property type="project" value="TreeGrafter"/>
</dbReference>
<dbReference type="Pfam" id="PF00298">
    <property type="entry name" value="Ribosomal_L11"/>
    <property type="match status" value="1"/>
</dbReference>
<keyword evidence="5 8" id="KW-0689">Ribosomal protein</keyword>
<evidence type="ECO:0000256" key="10">
    <source>
        <dbReference type="RuleBase" id="RU003979"/>
    </source>
</evidence>
<keyword evidence="6 8" id="KW-0687">Ribonucleoprotein</keyword>
<keyword evidence="15" id="KW-1185">Reference proteome</keyword>
<dbReference type="HAMAP" id="MF_00736">
    <property type="entry name" value="Ribosomal_uL11"/>
    <property type="match status" value="1"/>
</dbReference>
<dbReference type="RefSeq" id="WP_076485991.1">
    <property type="nucleotide sequence ID" value="NZ_FTOG01000011.1"/>
</dbReference>
<dbReference type="AlphaFoldDB" id="A0A1N7PVV3"/>
<evidence type="ECO:0000256" key="8">
    <source>
        <dbReference type="HAMAP-Rule" id="MF_00736"/>
    </source>
</evidence>
<dbReference type="PROSITE" id="PS00359">
    <property type="entry name" value="RIBOSOMAL_L11"/>
    <property type="match status" value="1"/>
</dbReference>
<dbReference type="PANTHER" id="PTHR11661">
    <property type="entry name" value="60S RIBOSOMAL PROTEIN L12"/>
    <property type="match status" value="1"/>
</dbReference>
<evidence type="ECO:0000313" key="14">
    <source>
        <dbReference type="EMBL" id="SIT14728.1"/>
    </source>
</evidence>
<dbReference type="SUPFAM" id="SSF46906">
    <property type="entry name" value="Ribosomal protein L11, C-terminal domain"/>
    <property type="match status" value="1"/>
</dbReference>
<dbReference type="CDD" id="cd00349">
    <property type="entry name" value="Ribosomal_L11"/>
    <property type="match status" value="1"/>
</dbReference>
<dbReference type="InterPro" id="IPR036796">
    <property type="entry name" value="Ribosomal_uL11_N_sf"/>
</dbReference>
<feature type="domain" description="Large ribosomal subunit protein uL11 C-terminal" evidence="12">
    <location>
        <begin position="72"/>
        <end position="148"/>
    </location>
</feature>
<dbReference type="InterPro" id="IPR006519">
    <property type="entry name" value="Ribosomal_uL11_bac-typ"/>
</dbReference>
<comment type="similarity">
    <text evidence="1 8 9">Belongs to the universal ribosomal protein uL11 family.</text>
</comment>
<organism evidence="14 15">
    <name type="scientific">Rhodobacter aestuarii</name>
    <dbReference type="NCBI Taxonomy" id="453582"/>
    <lineage>
        <taxon>Bacteria</taxon>
        <taxon>Pseudomonadati</taxon>
        <taxon>Pseudomonadota</taxon>
        <taxon>Alphaproteobacteria</taxon>
        <taxon>Rhodobacterales</taxon>
        <taxon>Rhodobacter group</taxon>
        <taxon>Rhodobacter</taxon>
    </lineage>
</organism>
<dbReference type="Gene3D" id="3.30.1550.10">
    <property type="entry name" value="Ribosomal protein L11/L12, N-terminal domain"/>
    <property type="match status" value="1"/>
</dbReference>
<feature type="domain" description="Large ribosomal subunit protein uL11 N-terminal" evidence="13">
    <location>
        <begin position="9"/>
        <end position="67"/>
    </location>
</feature>
<evidence type="ECO:0000256" key="3">
    <source>
        <dbReference type="ARBA" id="ARBA00022730"/>
    </source>
</evidence>
<dbReference type="NCBIfam" id="TIGR01632">
    <property type="entry name" value="L11_bact"/>
    <property type="match status" value="1"/>
</dbReference>
<proteinExistence type="inferred from homology"/>